<dbReference type="InterPro" id="IPR029044">
    <property type="entry name" value="Nucleotide-diphossugar_trans"/>
</dbReference>
<protein>
    <submittedName>
        <fullName evidence="3">Glucose-1-phosphate adenylyltransferase</fullName>
    </submittedName>
    <submittedName>
        <fullName evidence="2">Nucleotidyl transferase domain protein</fullName>
        <ecNumber evidence="2">2.7.7.-</ecNumber>
    </submittedName>
</protein>
<feature type="domain" description="Nucleotidyl transferase" evidence="1">
    <location>
        <begin position="3"/>
        <end position="225"/>
    </location>
</feature>
<dbReference type="InterPro" id="IPR005835">
    <property type="entry name" value="NTP_transferase_dom"/>
</dbReference>
<reference evidence="2" key="2">
    <citation type="submission" date="2020-01" db="EMBL/GenBank/DDBJ databases">
        <authorList>
            <person name="Hornung B."/>
        </authorList>
    </citation>
    <scope>NUCLEOTIDE SEQUENCE</scope>
    <source>
        <strain evidence="2">PacBioINE</strain>
    </source>
</reference>
<evidence type="ECO:0000313" key="2">
    <source>
        <dbReference type="EMBL" id="CAA7600335.1"/>
    </source>
</evidence>
<organism evidence="2">
    <name type="scientific">Acididesulfobacillus acetoxydans</name>
    <dbReference type="NCBI Taxonomy" id="1561005"/>
    <lineage>
        <taxon>Bacteria</taxon>
        <taxon>Bacillati</taxon>
        <taxon>Bacillota</taxon>
        <taxon>Clostridia</taxon>
        <taxon>Eubacteriales</taxon>
        <taxon>Peptococcaceae</taxon>
        <taxon>Acididesulfobacillus</taxon>
    </lineage>
</organism>
<keyword evidence="2" id="KW-0808">Transferase</keyword>
<sequence length="263" mass="28773">MQAVILAGGRGQRLDPFSRVLPKPLFPLGDEAMAAILVKQLKKAGAVEIIMSLGYLADLVMAYFQDGSRFGLPIRYVVESKPLGTAGPLKTVTGLADDFLVVNADELTNLDFGKMLEDHCRSQADMTVAVQKKSAAAAFGMLEIDAGRVTAYKEKPAFDYWASMGIYALNRRCLALIPPGDRFDMPELVRLLTERQGRVMSYESRDLWYDIGTLPDLASARRALTRLNVPETPFPATVGAEEESGQEAVTRLTKVPGTYPAQV</sequence>
<dbReference type="Pfam" id="PF00483">
    <property type="entry name" value="NTP_transferase"/>
    <property type="match status" value="1"/>
</dbReference>
<reference evidence="3" key="1">
    <citation type="submission" date="2014-11" db="EMBL/GenBank/DDBJ databases">
        <authorList>
            <person name="Hornung B.V."/>
        </authorList>
    </citation>
    <scope>NUCLEOTIDE SEQUENCE</scope>
    <source>
        <strain evidence="3">INE</strain>
    </source>
</reference>
<dbReference type="Proteomes" id="UP001071230">
    <property type="component" value="Unassembled WGS sequence"/>
</dbReference>
<gene>
    <name evidence="2" type="ORF">DEACI_0988</name>
    <name evidence="3" type="ORF">DEACI_2323</name>
</gene>
<evidence type="ECO:0000313" key="4">
    <source>
        <dbReference type="Proteomes" id="UP001071230"/>
    </source>
</evidence>
<evidence type="ECO:0000259" key="1">
    <source>
        <dbReference type="Pfam" id="PF00483"/>
    </source>
</evidence>
<accession>A0A8S0Y253</accession>
<dbReference type="KEGG" id="aacx:DEACI_0988"/>
<dbReference type="Gene3D" id="3.90.550.10">
    <property type="entry name" value="Spore Coat Polysaccharide Biosynthesis Protein SpsA, Chain A"/>
    <property type="match status" value="1"/>
</dbReference>
<keyword evidence="4" id="KW-1185">Reference proteome</keyword>
<dbReference type="GO" id="GO:0016779">
    <property type="term" value="F:nucleotidyltransferase activity"/>
    <property type="evidence" value="ECO:0007669"/>
    <property type="project" value="UniProtKB-KW"/>
</dbReference>
<dbReference type="PANTHER" id="PTHR22572">
    <property type="entry name" value="SUGAR-1-PHOSPHATE GUANYL TRANSFERASE"/>
    <property type="match status" value="1"/>
</dbReference>
<dbReference type="Proteomes" id="UP000836597">
    <property type="component" value="Chromosome"/>
</dbReference>
<proteinExistence type="predicted"/>
<dbReference type="RefSeq" id="WP_240984023.1">
    <property type="nucleotide sequence ID" value="NZ_CDGJ01000068.1"/>
</dbReference>
<dbReference type="EMBL" id="CDGJ01000068">
    <property type="protein sequence ID" value="CEJ07857.1"/>
    <property type="molecule type" value="Genomic_DNA"/>
</dbReference>
<dbReference type="EC" id="2.7.7.-" evidence="2"/>
<dbReference type="EMBL" id="LR746496">
    <property type="protein sequence ID" value="CAA7600335.1"/>
    <property type="molecule type" value="Genomic_DNA"/>
</dbReference>
<name>A0A8S0Y253_9FIRM</name>
<dbReference type="InterPro" id="IPR050486">
    <property type="entry name" value="Mannose-1P_guanyltransferase"/>
</dbReference>
<dbReference type="AlphaFoldDB" id="A0A8S0Y253"/>
<dbReference type="SUPFAM" id="SSF53448">
    <property type="entry name" value="Nucleotide-diphospho-sugar transferases"/>
    <property type="match status" value="1"/>
</dbReference>
<keyword evidence="2" id="KW-0548">Nucleotidyltransferase</keyword>
<evidence type="ECO:0000313" key="3">
    <source>
        <dbReference type="EMBL" id="CEJ07857.1"/>
    </source>
</evidence>